<comment type="caution">
    <text evidence="1">The sequence shown here is derived from an EMBL/GenBank/DDBJ whole genome shotgun (WGS) entry which is preliminary data.</text>
</comment>
<dbReference type="Proteomes" id="UP001293254">
    <property type="component" value="Unassembled WGS sequence"/>
</dbReference>
<evidence type="ECO:0000313" key="2">
    <source>
        <dbReference type="Proteomes" id="UP001293254"/>
    </source>
</evidence>
<accession>A0AAE1YQJ6</accession>
<reference evidence="1" key="1">
    <citation type="submission" date="2020-06" db="EMBL/GenBank/DDBJ databases">
        <authorList>
            <person name="Li T."/>
            <person name="Hu X."/>
            <person name="Zhang T."/>
            <person name="Song X."/>
            <person name="Zhang H."/>
            <person name="Dai N."/>
            <person name="Sheng W."/>
            <person name="Hou X."/>
            <person name="Wei L."/>
        </authorList>
    </citation>
    <scope>NUCLEOTIDE SEQUENCE</scope>
    <source>
        <strain evidence="1">3651</strain>
        <tissue evidence="1">Leaf</tissue>
    </source>
</reference>
<organism evidence="1 2">
    <name type="scientific">Sesamum alatum</name>
    <dbReference type="NCBI Taxonomy" id="300844"/>
    <lineage>
        <taxon>Eukaryota</taxon>
        <taxon>Viridiplantae</taxon>
        <taxon>Streptophyta</taxon>
        <taxon>Embryophyta</taxon>
        <taxon>Tracheophyta</taxon>
        <taxon>Spermatophyta</taxon>
        <taxon>Magnoliopsida</taxon>
        <taxon>eudicotyledons</taxon>
        <taxon>Gunneridae</taxon>
        <taxon>Pentapetalae</taxon>
        <taxon>asterids</taxon>
        <taxon>lamiids</taxon>
        <taxon>Lamiales</taxon>
        <taxon>Pedaliaceae</taxon>
        <taxon>Sesamum</taxon>
    </lineage>
</organism>
<evidence type="ECO:0008006" key="3">
    <source>
        <dbReference type="Google" id="ProtNLM"/>
    </source>
</evidence>
<evidence type="ECO:0000313" key="1">
    <source>
        <dbReference type="EMBL" id="KAK4434790.1"/>
    </source>
</evidence>
<sequence length="149" mass="16212">MFEQATPTLLDIVRQAVDLLDSYYAAFKLTLTNATKEVYDLGIGQGDPCSKGCSHTSFIFDLSAEIEGGYWSNVNYIKSKDYGFASIAPILNDIEAILSQSIGIGVTLVHRKANQVAHLLARNASSVTKGSTILSYILEILHARTSPNQ</sequence>
<reference evidence="1" key="2">
    <citation type="journal article" date="2024" name="Plant">
        <title>Genomic evolution and insights into agronomic trait innovations of Sesamum species.</title>
        <authorList>
            <person name="Miao H."/>
            <person name="Wang L."/>
            <person name="Qu L."/>
            <person name="Liu H."/>
            <person name="Sun Y."/>
            <person name="Le M."/>
            <person name="Wang Q."/>
            <person name="Wei S."/>
            <person name="Zheng Y."/>
            <person name="Lin W."/>
            <person name="Duan Y."/>
            <person name="Cao H."/>
            <person name="Xiong S."/>
            <person name="Wang X."/>
            <person name="Wei L."/>
            <person name="Li C."/>
            <person name="Ma Q."/>
            <person name="Ju M."/>
            <person name="Zhao R."/>
            <person name="Li G."/>
            <person name="Mu C."/>
            <person name="Tian Q."/>
            <person name="Mei H."/>
            <person name="Zhang T."/>
            <person name="Gao T."/>
            <person name="Zhang H."/>
        </authorList>
    </citation>
    <scope>NUCLEOTIDE SEQUENCE</scope>
    <source>
        <strain evidence="1">3651</strain>
    </source>
</reference>
<protein>
    <recommendedName>
        <fullName evidence="3">RNase H type-1 domain-containing protein</fullName>
    </recommendedName>
</protein>
<proteinExistence type="predicted"/>
<gene>
    <name evidence="1" type="ORF">Salat_0641900</name>
</gene>
<keyword evidence="2" id="KW-1185">Reference proteome</keyword>
<name>A0AAE1YQJ6_9LAMI</name>
<dbReference type="EMBL" id="JACGWO010000002">
    <property type="protein sequence ID" value="KAK4434790.1"/>
    <property type="molecule type" value="Genomic_DNA"/>
</dbReference>
<dbReference type="AlphaFoldDB" id="A0AAE1YQJ6"/>